<dbReference type="HAMAP" id="MF_00198">
    <property type="entry name" value="Spermidine_synth"/>
    <property type="match status" value="1"/>
</dbReference>
<keyword evidence="5" id="KW-1133">Transmembrane helix</keyword>
<feature type="transmembrane region" description="Helical" evidence="5">
    <location>
        <begin position="73"/>
        <end position="96"/>
    </location>
</feature>
<evidence type="ECO:0000313" key="8">
    <source>
        <dbReference type="EMBL" id="SHJ11111.1"/>
    </source>
</evidence>
<dbReference type="STRING" id="1123071.SAMN02745181_1208"/>
<dbReference type="PROSITE" id="PS51257">
    <property type="entry name" value="PROKAR_LIPOPROTEIN"/>
    <property type="match status" value="1"/>
</dbReference>
<proteinExistence type="inferred from homology"/>
<dbReference type="SUPFAM" id="SSF53335">
    <property type="entry name" value="S-adenosyl-L-methionine-dependent methyltransferases"/>
    <property type="match status" value="1"/>
</dbReference>
<comment type="caution">
    <text evidence="5">Lacks conserved residue(s) required for the propagation of feature annotation.</text>
</comment>
<dbReference type="UniPathway" id="UPA00248">
    <property type="reaction ID" value="UER00314"/>
</dbReference>
<dbReference type="PANTHER" id="PTHR43317:SF1">
    <property type="entry name" value="THERMOSPERMINE SYNTHASE ACAULIS5"/>
    <property type="match status" value="1"/>
</dbReference>
<keyword evidence="3 5" id="KW-0745">Spermidine biosynthesis</keyword>
<feature type="transmembrane region" description="Helical" evidence="5">
    <location>
        <begin position="43"/>
        <end position="61"/>
    </location>
</feature>
<evidence type="ECO:0000256" key="5">
    <source>
        <dbReference type="HAMAP-Rule" id="MF_00198"/>
    </source>
</evidence>
<name>A0A1M6GMF0_9BACT</name>
<sequence>MADTRTGGRGWILGIIIFMMGGCGLAYEYTFSKIAADLLGNSVQQWAIVIAIMLFCMGMGAEIQRLVSNKRVISFLLGSQLLLALLGGFGPLLMLWSFAHFPMHFGLVYYGLVSVIGTLIGFEIPLITRINEDYSEDIRANLARVLKMDYIGALVGALFWIFVLPVFFSLHEISYVLAMITVASTLLCWFFFGRGGKSAMPVLACLGLTASTLGFGMSRSDRWSFAAEQALYMDKVIFSTTTKYQHIVLTESRAGHLRCYINGHIQFSSTDEAIYHENLVHPAMQLAGSRKRILVLGGGDGMAVREILKYPEVQEIVLVDLDPEMTRLAAEHPILSELNGHSLSNAKVTLVENQGSGEGEQTYQLELPNQRRMTAPEVEMPQLTIINLDASSYVNSAAGMFDVIILDFPDPSSPDLAKLYSAHFYGALKGKLAADGIMVQQSTSPYRAKEAFLCIGRTMESVGYTAVPYHDHVPSFGEWGWWIASHSSQISADSIKQAMRSVQKLPADTRYLTPALISNSLDFGKGALETEHRDVTTISHSAVLEYYLQGWKE</sequence>
<feature type="transmembrane region" description="Helical" evidence="5">
    <location>
        <begin position="12"/>
        <end position="31"/>
    </location>
</feature>
<keyword evidence="5" id="KW-0472">Membrane</keyword>
<feature type="transmembrane region" description="Helical" evidence="5">
    <location>
        <begin position="108"/>
        <end position="127"/>
    </location>
</feature>
<dbReference type="AlphaFoldDB" id="A0A1M6GMF0"/>
<evidence type="ECO:0000256" key="2">
    <source>
        <dbReference type="ARBA" id="ARBA00022679"/>
    </source>
</evidence>
<comment type="pathway">
    <text evidence="5">Amine and polyamine biosynthesis; spermidine biosynthesis; spermidine from putrescine: step 1/1.</text>
</comment>
<dbReference type="PROSITE" id="PS01330">
    <property type="entry name" value="PABS_1"/>
    <property type="match status" value="1"/>
</dbReference>
<dbReference type="NCBIfam" id="NF002956">
    <property type="entry name" value="PRK03612.1"/>
    <property type="match status" value="1"/>
</dbReference>
<evidence type="ECO:0000256" key="1">
    <source>
        <dbReference type="ARBA" id="ARBA00007867"/>
    </source>
</evidence>
<dbReference type="Proteomes" id="UP000184510">
    <property type="component" value="Unassembled WGS sequence"/>
</dbReference>
<evidence type="ECO:0000259" key="7">
    <source>
        <dbReference type="PROSITE" id="PS51006"/>
    </source>
</evidence>
<keyword evidence="9" id="KW-1185">Reference proteome</keyword>
<organism evidence="8 9">
    <name type="scientific">Rubritalea squalenifaciens DSM 18772</name>
    <dbReference type="NCBI Taxonomy" id="1123071"/>
    <lineage>
        <taxon>Bacteria</taxon>
        <taxon>Pseudomonadati</taxon>
        <taxon>Verrucomicrobiota</taxon>
        <taxon>Verrucomicrobiia</taxon>
        <taxon>Verrucomicrobiales</taxon>
        <taxon>Rubritaleaceae</taxon>
        <taxon>Rubritalea</taxon>
    </lineage>
</organism>
<reference evidence="8 9" key="1">
    <citation type="submission" date="2016-11" db="EMBL/GenBank/DDBJ databases">
        <authorList>
            <person name="Jaros S."/>
            <person name="Januszkiewicz K."/>
            <person name="Wedrychowicz H."/>
        </authorList>
    </citation>
    <scope>NUCLEOTIDE SEQUENCE [LARGE SCALE GENOMIC DNA]</scope>
    <source>
        <strain evidence="8 9">DSM 18772</strain>
    </source>
</reference>
<feature type="transmembrane region" description="Helical" evidence="5">
    <location>
        <begin position="173"/>
        <end position="192"/>
    </location>
</feature>
<feature type="binding site" evidence="5">
    <location>
        <position position="320"/>
    </location>
    <ligand>
        <name>S-methyl-5'-thioadenosine</name>
        <dbReference type="ChEBI" id="CHEBI:17509"/>
    </ligand>
</feature>
<keyword evidence="5" id="KW-0812">Transmembrane</keyword>
<keyword evidence="2 5" id="KW-0808">Transferase</keyword>
<dbReference type="Pfam" id="PF01564">
    <property type="entry name" value="Spermine_synth"/>
    <property type="match status" value="2"/>
</dbReference>
<dbReference type="InterPro" id="IPR001045">
    <property type="entry name" value="Spermi_synthase"/>
</dbReference>
<protein>
    <recommendedName>
        <fullName evidence="5">Polyamine aminopropyltransferase</fullName>
    </recommendedName>
    <alternativeName>
        <fullName evidence="5">Putrescine aminopropyltransferase</fullName>
        <shortName evidence="5">PAPT</shortName>
    </alternativeName>
    <alternativeName>
        <fullName evidence="5">Spermidine synthase</fullName>
        <shortName evidence="5">SPDS</shortName>
        <shortName evidence="5">SPDSY</shortName>
        <ecNumber evidence="5">2.5.1.16</ecNumber>
    </alternativeName>
</protein>
<dbReference type="PROSITE" id="PS51006">
    <property type="entry name" value="PABS_2"/>
    <property type="match status" value="1"/>
</dbReference>
<dbReference type="OrthoDB" id="9793120at2"/>
<comment type="subcellular location">
    <subcellularLocation>
        <location evidence="5">Cell membrane</location>
        <topology evidence="5">Multi-pass membrane protein</topology>
    </subcellularLocation>
</comment>
<evidence type="ECO:0000256" key="3">
    <source>
        <dbReference type="ARBA" id="ARBA00023066"/>
    </source>
</evidence>
<feature type="active site" description="Proton acceptor" evidence="5 6">
    <location>
        <position position="407"/>
    </location>
</feature>
<dbReference type="GO" id="GO:0005886">
    <property type="term" value="C:plasma membrane"/>
    <property type="evidence" value="ECO:0007669"/>
    <property type="project" value="UniProtKB-SubCell"/>
</dbReference>
<comment type="similarity">
    <text evidence="1 5">Belongs to the spermidine/spermine synthase family.</text>
</comment>
<dbReference type="InterPro" id="IPR030374">
    <property type="entry name" value="PABS"/>
</dbReference>
<feature type="binding site" evidence="5">
    <location>
        <begin position="389"/>
        <end position="390"/>
    </location>
    <ligand>
        <name>S-methyl-5'-thioadenosine</name>
        <dbReference type="ChEBI" id="CHEBI:17509"/>
    </ligand>
</feature>
<feature type="binding site" evidence="5">
    <location>
        <position position="245"/>
    </location>
    <ligand>
        <name>S-methyl-5'-thioadenosine</name>
        <dbReference type="ChEBI" id="CHEBI:17509"/>
    </ligand>
</feature>
<evidence type="ECO:0000313" key="9">
    <source>
        <dbReference type="Proteomes" id="UP000184510"/>
    </source>
</evidence>
<dbReference type="InterPro" id="IPR029063">
    <property type="entry name" value="SAM-dependent_MTases_sf"/>
</dbReference>
<dbReference type="RefSeq" id="WP_143158596.1">
    <property type="nucleotide sequence ID" value="NZ_FQYR01000003.1"/>
</dbReference>
<dbReference type="EMBL" id="FQYR01000003">
    <property type="protein sequence ID" value="SHJ11111.1"/>
    <property type="molecule type" value="Genomic_DNA"/>
</dbReference>
<keyword evidence="5" id="KW-1003">Cell membrane</keyword>
<dbReference type="InParanoid" id="A0A1M6GMF0"/>
<comment type="catalytic activity">
    <reaction evidence="5">
        <text>S-adenosyl 3-(methylsulfanyl)propylamine + putrescine = S-methyl-5'-thioadenosine + spermidine + H(+)</text>
        <dbReference type="Rhea" id="RHEA:12721"/>
        <dbReference type="ChEBI" id="CHEBI:15378"/>
        <dbReference type="ChEBI" id="CHEBI:17509"/>
        <dbReference type="ChEBI" id="CHEBI:57443"/>
        <dbReference type="ChEBI" id="CHEBI:57834"/>
        <dbReference type="ChEBI" id="CHEBI:326268"/>
        <dbReference type="EC" id="2.5.1.16"/>
    </reaction>
</comment>
<evidence type="ECO:0000256" key="4">
    <source>
        <dbReference type="ARBA" id="ARBA00023115"/>
    </source>
</evidence>
<comment type="subunit">
    <text evidence="5">Homodimer or homotetramer.</text>
</comment>
<feature type="binding site" evidence="5">
    <location>
        <position position="414"/>
    </location>
    <ligand>
        <name>S-methyl-5'-thioadenosine</name>
        <dbReference type="ChEBI" id="CHEBI:17509"/>
    </ligand>
</feature>
<feature type="binding site" evidence="5">
    <location>
        <position position="276"/>
    </location>
    <ligand>
        <name>spermidine</name>
        <dbReference type="ChEBI" id="CHEBI:57834"/>
    </ligand>
</feature>
<feature type="transmembrane region" description="Helical" evidence="5">
    <location>
        <begin position="148"/>
        <end position="167"/>
    </location>
</feature>
<dbReference type="GO" id="GO:0010487">
    <property type="term" value="F:thermospermine synthase activity"/>
    <property type="evidence" value="ECO:0007669"/>
    <property type="project" value="UniProtKB-ARBA"/>
</dbReference>
<dbReference type="EC" id="2.5.1.16" evidence="5"/>
<evidence type="ECO:0000256" key="6">
    <source>
        <dbReference type="PROSITE-ProRule" id="PRU00354"/>
    </source>
</evidence>
<dbReference type="GO" id="GO:0004766">
    <property type="term" value="F:spermidine synthase activity"/>
    <property type="evidence" value="ECO:0007669"/>
    <property type="project" value="UniProtKB-UniRule"/>
</dbReference>
<feature type="transmembrane region" description="Helical" evidence="5">
    <location>
        <begin position="199"/>
        <end position="217"/>
    </location>
</feature>
<dbReference type="Gene3D" id="3.40.50.150">
    <property type="entry name" value="Vaccinia Virus protein VP39"/>
    <property type="match status" value="1"/>
</dbReference>
<gene>
    <name evidence="5" type="primary">speE</name>
    <name evidence="8" type="ORF">SAMN02745181_1208</name>
</gene>
<dbReference type="PANTHER" id="PTHR43317">
    <property type="entry name" value="THERMOSPERMINE SYNTHASE ACAULIS5"/>
    <property type="match status" value="1"/>
</dbReference>
<feature type="binding site" evidence="5">
    <location>
        <position position="300"/>
    </location>
    <ligand>
        <name>spermidine</name>
        <dbReference type="ChEBI" id="CHEBI:57834"/>
    </ligand>
</feature>
<dbReference type="GO" id="GO:0008295">
    <property type="term" value="P:spermidine biosynthetic process"/>
    <property type="evidence" value="ECO:0007669"/>
    <property type="project" value="UniProtKB-UniRule"/>
</dbReference>
<comment type="function">
    <text evidence="5">Catalyzes the irreversible transfer of a propylamine group from the amino donor S-adenosylmethioninamine (decarboxy-AdoMet) to putrescine (1,4-diaminobutane) to yield spermidine.</text>
</comment>
<accession>A0A1M6GMF0</accession>
<feature type="domain" description="PABS" evidence="7">
    <location>
        <begin position="221"/>
        <end position="486"/>
    </location>
</feature>
<dbReference type="InterPro" id="IPR030373">
    <property type="entry name" value="PABS_CS"/>
</dbReference>
<keyword evidence="4 5" id="KW-0620">Polyamine biosynthesis</keyword>